<evidence type="ECO:0000259" key="3">
    <source>
        <dbReference type="PROSITE" id="PS50222"/>
    </source>
</evidence>
<dbReference type="GO" id="GO:0005509">
    <property type="term" value="F:calcium ion binding"/>
    <property type="evidence" value="ECO:0007669"/>
    <property type="project" value="InterPro"/>
</dbReference>
<keyword evidence="1" id="KW-0677">Repeat</keyword>
<dbReference type="PROSITE" id="PS50222">
    <property type="entry name" value="EF_HAND_2"/>
    <property type="match status" value="1"/>
</dbReference>
<sequence length="481" mass="49557">EAVASAAHSGLAKLKTLAELTTPKCATYGLAFNDTNIQRVNGAFLPDAQACQDSCKSNVYCEHFTFYNDSKACWIQGNNVTTFHEKDAISGPQFCAGEEKQAVVVADAGAVPLVPAIPGVTAAWLQFVPESPPRATPATLGVMDTSKCYSSAPACEAARGVCYQKVMMQKKADASTCFVTTALCESGGATCYAKKGNMCVMLQEVADDKTCFPTAALCASGGAVCFGNKGGHCVMLQQIADGVSCYSTQFDCKRFLPLTLGLQVGEAPLMSQDAAQNATNATAAAAATDSGASSGFPWWGWVLGGLGLAGAAGAATVLYSSSSTVPLMQAVEMPPLAPQFQQFAAAPTYSAAPMASYSAAPVAASYAAAPMATYSAPQGYSVSAAPVNYAAPMNYAPAAPTYSAAPPAMYSPAPVPNYAPAPVAYSAAPANYAQEPVANYAPAAPTYMQPVSAMAAQFNRADLDGDGVISREEYARLTGHQ</sequence>
<dbReference type="InterPro" id="IPR018247">
    <property type="entry name" value="EF_Hand_1_Ca_BS"/>
</dbReference>
<feature type="non-terminal residue" evidence="4">
    <location>
        <position position="481"/>
    </location>
</feature>
<reference evidence="4" key="1">
    <citation type="submission" date="2021-02" db="EMBL/GenBank/DDBJ databases">
        <authorList>
            <person name="Dougan E. K."/>
            <person name="Rhodes N."/>
            <person name="Thang M."/>
            <person name="Chan C."/>
        </authorList>
    </citation>
    <scope>NUCLEOTIDE SEQUENCE</scope>
</reference>
<dbReference type="InterPro" id="IPR003609">
    <property type="entry name" value="Pan_app"/>
</dbReference>
<accession>A0A813ESG6</accession>
<dbReference type="OrthoDB" id="9448935at2759"/>
<dbReference type="AlphaFoldDB" id="A0A813ESG6"/>
<dbReference type="Pfam" id="PF00024">
    <property type="entry name" value="PAN_1"/>
    <property type="match status" value="1"/>
</dbReference>
<dbReference type="GO" id="GO:0005576">
    <property type="term" value="C:extracellular region"/>
    <property type="evidence" value="ECO:0007669"/>
    <property type="project" value="InterPro"/>
</dbReference>
<dbReference type="SUPFAM" id="SSF57414">
    <property type="entry name" value="Hairpin loop containing domain-like"/>
    <property type="match status" value="1"/>
</dbReference>
<dbReference type="InterPro" id="IPR000177">
    <property type="entry name" value="Apple"/>
</dbReference>
<gene>
    <name evidence="4" type="ORF">PGLA1383_LOCUS20245</name>
</gene>
<feature type="domain" description="EF-hand" evidence="3">
    <location>
        <begin position="449"/>
        <end position="481"/>
    </location>
</feature>
<keyword evidence="2" id="KW-1015">Disulfide bond</keyword>
<keyword evidence="5" id="KW-1185">Reference proteome</keyword>
<evidence type="ECO:0000256" key="2">
    <source>
        <dbReference type="ARBA" id="ARBA00023157"/>
    </source>
</evidence>
<name>A0A813ESG6_POLGL</name>
<dbReference type="EMBL" id="CAJNNV010013744">
    <property type="protein sequence ID" value="CAE8601985.1"/>
    <property type="molecule type" value="Genomic_DNA"/>
</dbReference>
<dbReference type="SMART" id="SM00223">
    <property type="entry name" value="APPLE"/>
    <property type="match status" value="1"/>
</dbReference>
<comment type="caution">
    <text evidence="4">The sequence shown here is derived from an EMBL/GenBank/DDBJ whole genome shotgun (WGS) entry which is preliminary data.</text>
</comment>
<dbReference type="Gene3D" id="3.50.4.10">
    <property type="entry name" value="Hepatocyte Growth Factor"/>
    <property type="match status" value="1"/>
</dbReference>
<evidence type="ECO:0000256" key="1">
    <source>
        <dbReference type="ARBA" id="ARBA00022737"/>
    </source>
</evidence>
<dbReference type="PROSITE" id="PS00018">
    <property type="entry name" value="EF_HAND_1"/>
    <property type="match status" value="1"/>
</dbReference>
<protein>
    <recommendedName>
        <fullName evidence="3">EF-hand domain-containing protein</fullName>
    </recommendedName>
</protein>
<proteinExistence type="predicted"/>
<dbReference type="Proteomes" id="UP000654075">
    <property type="component" value="Unassembled WGS sequence"/>
</dbReference>
<dbReference type="GO" id="GO:0006508">
    <property type="term" value="P:proteolysis"/>
    <property type="evidence" value="ECO:0007669"/>
    <property type="project" value="InterPro"/>
</dbReference>
<evidence type="ECO:0000313" key="4">
    <source>
        <dbReference type="EMBL" id="CAE8601985.1"/>
    </source>
</evidence>
<organism evidence="4 5">
    <name type="scientific">Polarella glacialis</name>
    <name type="common">Dinoflagellate</name>
    <dbReference type="NCBI Taxonomy" id="89957"/>
    <lineage>
        <taxon>Eukaryota</taxon>
        <taxon>Sar</taxon>
        <taxon>Alveolata</taxon>
        <taxon>Dinophyceae</taxon>
        <taxon>Suessiales</taxon>
        <taxon>Suessiaceae</taxon>
        <taxon>Polarella</taxon>
    </lineage>
</organism>
<dbReference type="Pfam" id="PF13202">
    <property type="entry name" value="EF-hand_5"/>
    <property type="match status" value="1"/>
</dbReference>
<evidence type="ECO:0000313" key="5">
    <source>
        <dbReference type="Proteomes" id="UP000654075"/>
    </source>
</evidence>
<dbReference type="InterPro" id="IPR002048">
    <property type="entry name" value="EF_hand_dom"/>
</dbReference>